<gene>
    <name evidence="2" type="ORF">TRICI_000778</name>
</gene>
<dbReference type="Proteomes" id="UP000761534">
    <property type="component" value="Unassembled WGS sequence"/>
</dbReference>
<sequence>MRERSKAGQMATLESSSCSNGVEENEAYLLLLKFEDKLSIRKTSDSIQNKEVPNDYVVKVVDCTDDGLNSLLRYKFKKAQSDGRVTVDYNEKSFTIIVAAFLHSHIAATISLTVIDRSGRPFGRPPLFLNVGKPLVSLSCDNSRRRPDCSFLPLARQIVDPIEGRIVENEELVPSFVGEVSVTESDSNLFFDVNRWHYGSGLVCEASLSVKADNYRNSFTFILRDLSPESLLNAYRDAYFWKLQPHNRSLDQKKLSFEVCLRYKLFMTVRTLQKAHILLGNRDVFDQERGNAGLDEESHNLVKIAYRMLTLRGKKEQQMMRDSLERCIEIMCVDYDRIIGHDVVAKPTAHDFKICCELMEQRAIGFSIRRDQIKEDNRHGRFPKLQIRVSTIEGFSDPIQNDAQFVDLTSCFPVL</sequence>
<evidence type="ECO:0000313" key="2">
    <source>
        <dbReference type="EMBL" id="KAA8917106.1"/>
    </source>
</evidence>
<keyword evidence="1" id="KW-0472">Membrane</keyword>
<name>A0A642VBZ9_9ASCO</name>
<keyword evidence="1" id="KW-0812">Transmembrane</keyword>
<protein>
    <submittedName>
        <fullName evidence="2">Uncharacterized protein</fullName>
    </submittedName>
</protein>
<evidence type="ECO:0000313" key="3">
    <source>
        <dbReference type="Proteomes" id="UP000761534"/>
    </source>
</evidence>
<feature type="transmembrane region" description="Helical" evidence="1">
    <location>
        <begin position="94"/>
        <end position="115"/>
    </location>
</feature>
<reference evidence="2" key="1">
    <citation type="journal article" date="2019" name="G3 (Bethesda)">
        <title>Genome Assemblies of Two Rare Opportunistic Yeast Pathogens: Diutina rugosa (syn. Candida rugosa) and Trichomonascus ciferrii (syn. Candida ciferrii).</title>
        <authorList>
            <person name="Mixao V."/>
            <person name="Saus E."/>
            <person name="Hansen A.P."/>
            <person name="Lass-Florl C."/>
            <person name="Gabaldon T."/>
        </authorList>
    </citation>
    <scope>NUCLEOTIDE SEQUENCE</scope>
    <source>
        <strain evidence="2">CBS 4856</strain>
    </source>
</reference>
<keyword evidence="3" id="KW-1185">Reference proteome</keyword>
<organism evidence="2 3">
    <name type="scientific">Trichomonascus ciferrii</name>
    <dbReference type="NCBI Taxonomy" id="44093"/>
    <lineage>
        <taxon>Eukaryota</taxon>
        <taxon>Fungi</taxon>
        <taxon>Dikarya</taxon>
        <taxon>Ascomycota</taxon>
        <taxon>Saccharomycotina</taxon>
        <taxon>Dipodascomycetes</taxon>
        <taxon>Dipodascales</taxon>
        <taxon>Trichomonascaceae</taxon>
        <taxon>Trichomonascus</taxon>
        <taxon>Trichomonascus ciferrii complex</taxon>
    </lineage>
</organism>
<accession>A0A642VBZ9</accession>
<proteinExistence type="predicted"/>
<dbReference type="VEuPathDB" id="FungiDB:TRICI_000778"/>
<dbReference type="AlphaFoldDB" id="A0A642VBZ9"/>
<evidence type="ECO:0000256" key="1">
    <source>
        <dbReference type="SAM" id="Phobius"/>
    </source>
</evidence>
<keyword evidence="1" id="KW-1133">Transmembrane helix</keyword>
<dbReference type="EMBL" id="SWFS01000066">
    <property type="protein sequence ID" value="KAA8917106.1"/>
    <property type="molecule type" value="Genomic_DNA"/>
</dbReference>
<comment type="caution">
    <text evidence="2">The sequence shown here is derived from an EMBL/GenBank/DDBJ whole genome shotgun (WGS) entry which is preliminary data.</text>
</comment>